<reference evidence="2 3" key="1">
    <citation type="submission" date="2017-05" db="EMBL/GenBank/DDBJ databases">
        <title>Draft genome sequence of Elsinoe australis.</title>
        <authorList>
            <person name="Cheng Q."/>
        </authorList>
    </citation>
    <scope>NUCLEOTIDE SEQUENCE [LARGE SCALE GENOMIC DNA]</scope>
    <source>
        <strain evidence="2 3">NL1</strain>
    </source>
</reference>
<gene>
    <name evidence="2" type="ORF">B9Z65_2876</name>
</gene>
<dbReference type="STRING" id="40998.A0A2P7ZTQ4"/>
<evidence type="ECO:0000259" key="1">
    <source>
        <dbReference type="PROSITE" id="PS51186"/>
    </source>
</evidence>
<dbReference type="AlphaFoldDB" id="A0A2P7ZTQ4"/>
<sequence>MSIPNHTIILSTASDVPVLAQYLTASKLQLAINRFIFKDWPNEPKQLEHYTSQIESAHDDPQTSSYKVVDDRSGDIVAHLVVTKQGAMVAEGQSAPQADAENPNIPDYIVPEAFLAVMKAAQEVDAAVEDMDRLQFTWLYVRPESRRQGIGSQLVAFALEQAQSQSLPLVTAAEPQAYAFMKKQRFTDTKHVDIDLARWAPPNCGYGTFRLSGIISRW</sequence>
<keyword evidence="3" id="KW-1185">Reference proteome</keyword>
<comment type="caution">
    <text evidence="2">The sequence shown here is derived from an EMBL/GenBank/DDBJ whole genome shotgun (WGS) entry which is preliminary data.</text>
</comment>
<dbReference type="InterPro" id="IPR052523">
    <property type="entry name" value="Trichothecene_AcTrans"/>
</dbReference>
<dbReference type="GO" id="GO:0016747">
    <property type="term" value="F:acyltransferase activity, transferring groups other than amino-acyl groups"/>
    <property type="evidence" value="ECO:0007669"/>
    <property type="project" value="InterPro"/>
</dbReference>
<proteinExistence type="predicted"/>
<accession>A0A2P7ZTQ4</accession>
<feature type="domain" description="N-acetyltransferase" evidence="1">
    <location>
        <begin position="37"/>
        <end position="218"/>
    </location>
</feature>
<dbReference type="InterPro" id="IPR016181">
    <property type="entry name" value="Acyl_CoA_acyltransferase"/>
</dbReference>
<dbReference type="Gene3D" id="3.40.630.30">
    <property type="match status" value="1"/>
</dbReference>
<evidence type="ECO:0000313" key="3">
    <source>
        <dbReference type="Proteomes" id="UP000243723"/>
    </source>
</evidence>
<dbReference type="EMBL" id="NHZQ01000121">
    <property type="protein sequence ID" value="PSK51609.1"/>
    <property type="molecule type" value="Genomic_DNA"/>
</dbReference>
<evidence type="ECO:0000313" key="2">
    <source>
        <dbReference type="EMBL" id="PSK51609.1"/>
    </source>
</evidence>
<dbReference type="PROSITE" id="PS51186">
    <property type="entry name" value="GNAT"/>
    <property type="match status" value="1"/>
</dbReference>
<protein>
    <submittedName>
        <fullName evidence="2">DNA polymerase alpha catalytic subunit</fullName>
    </submittedName>
</protein>
<dbReference type="SUPFAM" id="SSF55729">
    <property type="entry name" value="Acyl-CoA N-acyltransferases (Nat)"/>
    <property type="match status" value="1"/>
</dbReference>
<dbReference type="PANTHER" id="PTHR42791">
    <property type="entry name" value="GNAT FAMILY ACETYLTRANSFERASE"/>
    <property type="match status" value="1"/>
</dbReference>
<name>A0A2P7ZTQ4_9PEZI</name>
<organism evidence="2 3">
    <name type="scientific">Elsinoe australis</name>
    <dbReference type="NCBI Taxonomy" id="40998"/>
    <lineage>
        <taxon>Eukaryota</taxon>
        <taxon>Fungi</taxon>
        <taxon>Dikarya</taxon>
        <taxon>Ascomycota</taxon>
        <taxon>Pezizomycotina</taxon>
        <taxon>Dothideomycetes</taxon>
        <taxon>Dothideomycetidae</taxon>
        <taxon>Myriangiales</taxon>
        <taxon>Elsinoaceae</taxon>
        <taxon>Elsinoe</taxon>
    </lineage>
</organism>
<dbReference type="Proteomes" id="UP000243723">
    <property type="component" value="Unassembled WGS sequence"/>
</dbReference>
<dbReference type="OrthoDB" id="410198at2759"/>
<dbReference type="CDD" id="cd04301">
    <property type="entry name" value="NAT_SF"/>
    <property type="match status" value="1"/>
</dbReference>
<dbReference type="InterPro" id="IPR000182">
    <property type="entry name" value="GNAT_dom"/>
</dbReference>
<dbReference type="Pfam" id="PF13508">
    <property type="entry name" value="Acetyltransf_7"/>
    <property type="match status" value="1"/>
</dbReference>
<dbReference type="PANTHER" id="PTHR42791:SF4">
    <property type="entry name" value="ACETYLTRANSFERASE, GNAT FAMILY FAMILY (AFU_ORTHOLOGUE AFUA_4G09540)-RELATED"/>
    <property type="match status" value="1"/>
</dbReference>